<keyword evidence="7" id="KW-0472">Membrane</keyword>
<evidence type="ECO:0000313" key="10">
    <source>
        <dbReference type="Proteomes" id="UP000594342"/>
    </source>
</evidence>
<dbReference type="GO" id="GO:0022857">
    <property type="term" value="F:transmembrane transporter activity"/>
    <property type="evidence" value="ECO:0007669"/>
    <property type="project" value="TreeGrafter"/>
</dbReference>
<evidence type="ECO:0000256" key="7">
    <source>
        <dbReference type="ARBA" id="ARBA00023136"/>
    </source>
</evidence>
<evidence type="ECO:0000256" key="2">
    <source>
        <dbReference type="ARBA" id="ARBA00006375"/>
    </source>
</evidence>
<evidence type="ECO:0000256" key="5">
    <source>
        <dbReference type="ARBA" id="ARBA00022737"/>
    </source>
</evidence>
<gene>
    <name evidence="9" type="ORF">YASMINEVIRUS_1052</name>
</gene>
<dbReference type="Proteomes" id="UP000594342">
    <property type="component" value="Unassembled WGS sequence"/>
</dbReference>
<evidence type="ECO:0000256" key="8">
    <source>
        <dbReference type="SAM" id="MobiDB-lite"/>
    </source>
</evidence>
<dbReference type="InterPro" id="IPR050567">
    <property type="entry name" value="Mitochondrial_Carrier"/>
</dbReference>
<feature type="region of interest" description="Disordered" evidence="8">
    <location>
        <begin position="33"/>
        <end position="81"/>
    </location>
</feature>
<keyword evidence="5" id="KW-0677">Repeat</keyword>
<sequence>MFYEPQISVLSFLSDRFSYPQLTKCASASKDFEQKLGKKEKEQSEKRPVLVASAGSLPPPASGVFGGTGGSNNPDDPNNKKRREFLANVVGGCVQATLVTITGYPFDLVKSRLQSGMYPNSMSCITGTIRNEGFIGLYRGSAMPWLSHMLKRPVQYPISEYFKKKVGESGVTKSENTFYNYLIGGATGLLGPVFGTPLQVVKVSMQTSMQAQNQSTSNSDAKMKNSWEYIKYNYNKNGIKGFYRGFVPTAMKDSVYGASFIGTYYTLRDAVGTDAWYKNFFSGATAHCITWCIFMPIDFVKTAVQKSEKKVSIAEVVKTSYRAHGVTVFWKGVIPACLRTIPVSGVAMMGYERIRSVIMNDNK</sequence>
<comment type="caution">
    <text evidence="9">The sequence shown here is derived from an EMBL/GenBank/DDBJ whole genome shotgun (WGS) entry which is preliminary data.</text>
</comment>
<evidence type="ECO:0000256" key="6">
    <source>
        <dbReference type="ARBA" id="ARBA00022989"/>
    </source>
</evidence>
<dbReference type="InterPro" id="IPR023395">
    <property type="entry name" value="MCP_dom_sf"/>
</dbReference>
<comment type="subcellular location">
    <subcellularLocation>
        <location evidence="1">Membrane</location>
        <topology evidence="1">Multi-pass membrane protein</topology>
    </subcellularLocation>
</comment>
<accession>A0A5K0U8V4</accession>
<keyword evidence="6" id="KW-1133">Transmembrane helix</keyword>
<evidence type="ECO:0000256" key="3">
    <source>
        <dbReference type="ARBA" id="ARBA00022448"/>
    </source>
</evidence>
<protein>
    <submittedName>
        <fullName evidence="9">Mitochondrial carrier</fullName>
    </submittedName>
</protein>
<evidence type="ECO:0000313" key="9">
    <source>
        <dbReference type="EMBL" id="VBB18589.1"/>
    </source>
</evidence>
<feature type="compositionally biased region" description="Basic and acidic residues" evidence="8">
    <location>
        <begin position="33"/>
        <end position="48"/>
    </location>
</feature>
<dbReference type="PROSITE" id="PS50920">
    <property type="entry name" value="SOLCAR"/>
    <property type="match status" value="3"/>
</dbReference>
<name>A0A5K0U8V4_9VIRU</name>
<evidence type="ECO:0000256" key="4">
    <source>
        <dbReference type="ARBA" id="ARBA00022692"/>
    </source>
</evidence>
<dbReference type="GO" id="GO:0016020">
    <property type="term" value="C:membrane"/>
    <property type="evidence" value="ECO:0007669"/>
    <property type="project" value="UniProtKB-SubCell"/>
</dbReference>
<keyword evidence="10" id="KW-1185">Reference proteome</keyword>
<comment type="similarity">
    <text evidence="2">Belongs to the mitochondrial carrier (TC 2.A.29) family.</text>
</comment>
<keyword evidence="4" id="KW-0812">Transmembrane</keyword>
<proteinExistence type="inferred from homology"/>
<keyword evidence="3" id="KW-0813">Transport</keyword>
<dbReference type="PANTHER" id="PTHR45624:SF10">
    <property type="entry name" value="SLC (SOLUTE CARRIER) HOMOLOG"/>
    <property type="match status" value="1"/>
</dbReference>
<dbReference type="EMBL" id="UPSH01000001">
    <property type="protein sequence ID" value="VBB18589.1"/>
    <property type="molecule type" value="Genomic_DNA"/>
</dbReference>
<dbReference type="Pfam" id="PF00153">
    <property type="entry name" value="Mito_carr"/>
    <property type="match status" value="3"/>
</dbReference>
<dbReference type="InterPro" id="IPR018108">
    <property type="entry name" value="MCP_transmembrane"/>
</dbReference>
<dbReference type="PANTHER" id="PTHR45624">
    <property type="entry name" value="MITOCHONDRIAL BASIC AMINO ACIDS TRANSPORTER-RELATED"/>
    <property type="match status" value="1"/>
</dbReference>
<evidence type="ECO:0000256" key="1">
    <source>
        <dbReference type="ARBA" id="ARBA00004141"/>
    </source>
</evidence>
<organism evidence="9 10">
    <name type="scientific">Yasminevirus sp. GU-2018</name>
    <dbReference type="NCBI Taxonomy" id="2420051"/>
    <lineage>
        <taxon>Viruses</taxon>
        <taxon>Varidnaviria</taxon>
        <taxon>Bamfordvirae</taxon>
        <taxon>Nucleocytoviricota</taxon>
        <taxon>Megaviricetes</taxon>
        <taxon>Imitervirales</taxon>
        <taxon>Mimiviridae</taxon>
        <taxon>Klosneuvirinae</taxon>
        <taxon>Yasminevirus</taxon>
        <taxon>Yasminevirus saudimassiliense</taxon>
    </lineage>
</organism>
<dbReference type="SUPFAM" id="SSF103506">
    <property type="entry name" value="Mitochondrial carrier"/>
    <property type="match status" value="1"/>
</dbReference>
<reference evidence="9 10" key="1">
    <citation type="submission" date="2018-10" db="EMBL/GenBank/DDBJ databases">
        <authorList>
            <consortium name="IHU Genomes"/>
        </authorList>
    </citation>
    <scope>NUCLEOTIDE SEQUENCE [LARGE SCALE GENOMIC DNA]</scope>
    <source>
        <strain evidence="9 10">A1</strain>
    </source>
</reference>
<dbReference type="Gene3D" id="1.50.40.10">
    <property type="entry name" value="Mitochondrial carrier domain"/>
    <property type="match status" value="1"/>
</dbReference>